<dbReference type="InterPro" id="IPR008868">
    <property type="entry name" value="TniB"/>
</dbReference>
<accession>A0A1C4GYA9</accession>
<dbReference type="Proteomes" id="UP000243661">
    <property type="component" value="Unassembled WGS sequence"/>
</dbReference>
<dbReference type="Gene3D" id="3.40.50.300">
    <property type="entry name" value="P-loop containing nucleotide triphosphate hydrolases"/>
    <property type="match status" value="1"/>
</dbReference>
<dbReference type="EMBL" id="FMBK01000015">
    <property type="protein sequence ID" value="SCC73142.1"/>
    <property type="molecule type" value="Genomic_DNA"/>
</dbReference>
<name>A0A1C4GYA9_9GAMM</name>
<organism evidence="1 2">
    <name type="scientific">Acinetobacter albensis</name>
    <dbReference type="NCBI Taxonomy" id="1673609"/>
    <lineage>
        <taxon>Bacteria</taxon>
        <taxon>Pseudomonadati</taxon>
        <taxon>Pseudomonadota</taxon>
        <taxon>Gammaproteobacteria</taxon>
        <taxon>Moraxellales</taxon>
        <taxon>Moraxellaceae</taxon>
        <taxon>Acinetobacter</taxon>
    </lineage>
</organism>
<proteinExistence type="predicted"/>
<evidence type="ECO:0000313" key="1">
    <source>
        <dbReference type="EMBL" id="SCC73142.1"/>
    </source>
</evidence>
<dbReference type="AlphaFoldDB" id="A0A1C4GYA9"/>
<reference evidence="1 2" key="1">
    <citation type="submission" date="2016-08" db="EMBL/GenBank/DDBJ databases">
        <authorList>
            <person name="Seilhamer J.J."/>
        </authorList>
    </citation>
    <scope>NUCLEOTIDE SEQUENCE [LARGE SCALE GENOMIC DNA]</scope>
    <source>
        <strain evidence="1 2">ANC 4874</strain>
    </source>
</reference>
<gene>
    <name evidence="1" type="ORF">GA0116959_11586</name>
</gene>
<dbReference type="SUPFAM" id="SSF52540">
    <property type="entry name" value="P-loop containing nucleoside triphosphate hydrolases"/>
    <property type="match status" value="1"/>
</dbReference>
<dbReference type="Pfam" id="PF05621">
    <property type="entry name" value="TniB"/>
    <property type="match status" value="1"/>
</dbReference>
<dbReference type="OrthoDB" id="6672914at2"/>
<dbReference type="RefSeq" id="WP_092720989.1">
    <property type="nucleotide sequence ID" value="NZ_FMBK01000015.1"/>
</dbReference>
<protein>
    <submittedName>
        <fullName evidence="1">TniB protein</fullName>
    </submittedName>
</protein>
<evidence type="ECO:0000313" key="2">
    <source>
        <dbReference type="Proteomes" id="UP000243661"/>
    </source>
</evidence>
<dbReference type="InterPro" id="IPR027417">
    <property type="entry name" value="P-loop_NTPase"/>
</dbReference>
<sequence length="318" mass="36843">MNTNILSTIAKLDYCIITHKEYKNAIDGIFRCWEETLFSPNKSINCLLVAEGGLGKTTICNKILENFTDEVISNEGYSIVIKPAFYIQIPAKTNIDNLTKLMLQKLGDINPSTGSTFDRYIRLAQKLKISRTKLIIFDEFHHVYSTESSHKKYTTSNENIANWIKTLGDANKICICLVSLPQYVELFLRDSQQSRRYKDQFYLNPLTINNDPERTHIKPFIYQVQEFIRNEMQICTEDIAEDRFVLMLFIATAGYHDFLMSLIKRALFFQLSTNSIVLTPEHFAKAWETDITSSVRLSTTNPFNMSEKELFSFYKSIH</sequence>